<keyword evidence="6" id="KW-0539">Nucleus</keyword>
<dbReference type="EMBL" id="GIBP01000786">
    <property type="protein sequence ID" value="NDV29755.1"/>
    <property type="molecule type" value="Transcribed_RNA"/>
</dbReference>
<evidence type="ECO:0000256" key="2">
    <source>
        <dbReference type="ARBA" id="ARBA00008644"/>
    </source>
</evidence>
<dbReference type="PANTHER" id="PTHR11246">
    <property type="entry name" value="PRE-MRNA SPLICING FACTOR"/>
    <property type="match status" value="1"/>
</dbReference>
<reference evidence="9" key="1">
    <citation type="journal article" date="2020" name="J. Eukaryot. Microbiol.">
        <title>De novo Sequencing, Assembly and Annotation of the Transcriptome for the Free-Living Testate Amoeba Arcella intermedia.</title>
        <authorList>
            <person name="Ribeiro G.M."/>
            <person name="Porfirio-Sousa A.L."/>
            <person name="Maurer-Alcala X.X."/>
            <person name="Katz L.A."/>
            <person name="Lahr D.J.G."/>
        </authorList>
    </citation>
    <scope>NUCLEOTIDE SEQUENCE</scope>
</reference>
<dbReference type="InterPro" id="IPR003107">
    <property type="entry name" value="HAT"/>
</dbReference>
<comment type="similarity">
    <text evidence="2">Belongs to the crooked-neck family.</text>
</comment>
<evidence type="ECO:0000256" key="4">
    <source>
        <dbReference type="ARBA" id="ARBA00022737"/>
    </source>
</evidence>
<proteinExistence type="inferred from homology"/>
<dbReference type="InterPro" id="IPR011990">
    <property type="entry name" value="TPR-like_helical_dom_sf"/>
</dbReference>
<keyword evidence="3" id="KW-0507">mRNA processing</keyword>
<evidence type="ECO:0000256" key="1">
    <source>
        <dbReference type="ARBA" id="ARBA00004123"/>
    </source>
</evidence>
<accession>A0A6B2KYS8</accession>
<sequence>MEYYNYYNPNFNPNFNPNYNYAYNNYPPRPVVYPQAQPPVPRKPEAPSASINSMPPSSLSHQSQPFFPTNHNLYAPQPAPYRPPFHPQVHNFVPQTGGDNPDDDSLPLIYHYPQHVPVFRPEQFANNPANPKLSAEYTANSQSPFLEKREYLKRQLQLSPTTKQQFTDFFRLFKLKEKEGFEATKKFAAENFAHLPPKVHWKVYLEMADLAKRENKFKEARKYYEIVNHIQPYGCKGWLEYAKMEEESGRLHDCTRILADGLYFCPHSESLLVKGIKHSERMDNIDASRALLSRLKNVAIERSWRTIMEGGLLESRQGNISVARQIFKYLMEKVPSYGPIYTEAVRLEMRMEEYSRGLKLVEKGLQRIPSYGPLWFLAIKLEERLGKDFTKRVEEAVPNLSKELVWKIYFELAQIEERKGNFKNCYKAYVQSVLNCPSRNLVWKVWLGGARTELHKGNIDASRKLLFRALQNVPSKMKATALLECARFEEFLGDLEDARYILRKAKKETRHEWKVFLESVLLEMRANELDRALNEVSEALDVHSTTGRLWAVLIQLTHLKNLTNDSVSAQTKVFRNALTNVPKSGEVWCEGARIALHQGLLDSARKYLDFAIQFTPQYGDSFIEHLRLEMLCLKTDDIENALELPESKAALDKLELQCLNAEPTYGVCWTYCKEHPLDSARQCLRNAKRQLIQMAKERASMSKMKVSDMTPQQLRKWKILETLDIAASFFGEKSEETEAAQKEFKFRTIFS</sequence>
<dbReference type="Gene3D" id="1.25.40.10">
    <property type="entry name" value="Tetratricopeptide repeat domain"/>
    <property type="match status" value="2"/>
</dbReference>
<feature type="domain" description="Pre-mRNA-splicing factor Syf1/CRNKL1-like C-terminal HAT-repeats" evidence="8">
    <location>
        <begin position="373"/>
        <end position="514"/>
    </location>
</feature>
<evidence type="ECO:0000256" key="7">
    <source>
        <dbReference type="SAM" id="MobiDB-lite"/>
    </source>
</evidence>
<feature type="region of interest" description="Disordered" evidence="7">
    <location>
        <begin position="30"/>
        <end position="63"/>
    </location>
</feature>
<dbReference type="AlphaFoldDB" id="A0A6B2KYS8"/>
<name>A0A6B2KYS8_9EUKA</name>
<dbReference type="SMART" id="SM00028">
    <property type="entry name" value="TPR"/>
    <property type="match status" value="4"/>
</dbReference>
<evidence type="ECO:0000259" key="8">
    <source>
        <dbReference type="Pfam" id="PF23231"/>
    </source>
</evidence>
<evidence type="ECO:0000256" key="5">
    <source>
        <dbReference type="ARBA" id="ARBA00023187"/>
    </source>
</evidence>
<protein>
    <recommendedName>
        <fullName evidence="8">Pre-mRNA-splicing factor Syf1/CRNKL1-like C-terminal HAT-repeats domain-containing protein</fullName>
    </recommendedName>
</protein>
<dbReference type="InterPro" id="IPR019734">
    <property type="entry name" value="TPR_rpt"/>
</dbReference>
<dbReference type="InterPro" id="IPR045075">
    <property type="entry name" value="Syf1-like"/>
</dbReference>
<dbReference type="InterPro" id="IPR055430">
    <property type="entry name" value="HAT_Syf1_CNRKL1_C"/>
</dbReference>
<feature type="compositionally biased region" description="Pro residues" evidence="7">
    <location>
        <begin position="30"/>
        <end position="41"/>
    </location>
</feature>
<evidence type="ECO:0000256" key="6">
    <source>
        <dbReference type="ARBA" id="ARBA00023242"/>
    </source>
</evidence>
<feature type="compositionally biased region" description="Polar residues" evidence="7">
    <location>
        <begin position="49"/>
        <end position="63"/>
    </location>
</feature>
<organism evidence="9">
    <name type="scientific">Arcella intermedia</name>
    <dbReference type="NCBI Taxonomy" id="1963864"/>
    <lineage>
        <taxon>Eukaryota</taxon>
        <taxon>Amoebozoa</taxon>
        <taxon>Tubulinea</taxon>
        <taxon>Elardia</taxon>
        <taxon>Arcellinida</taxon>
        <taxon>Sphaerothecina</taxon>
        <taxon>Arcellidae</taxon>
        <taxon>Arcella</taxon>
    </lineage>
</organism>
<keyword evidence="4" id="KW-0677">Repeat</keyword>
<keyword evidence="5" id="KW-0508">mRNA splicing</keyword>
<evidence type="ECO:0000256" key="3">
    <source>
        <dbReference type="ARBA" id="ARBA00022664"/>
    </source>
</evidence>
<dbReference type="GO" id="GO:0005634">
    <property type="term" value="C:nucleus"/>
    <property type="evidence" value="ECO:0007669"/>
    <property type="project" value="UniProtKB-SubCell"/>
</dbReference>
<dbReference type="SUPFAM" id="SSF48452">
    <property type="entry name" value="TPR-like"/>
    <property type="match status" value="1"/>
</dbReference>
<dbReference type="PANTHER" id="PTHR11246:SF20">
    <property type="entry name" value="TPR-CONTAINING PROTEIN DDB_G0280363"/>
    <property type="match status" value="1"/>
</dbReference>
<dbReference type="GO" id="GO:0000398">
    <property type="term" value="P:mRNA splicing, via spliceosome"/>
    <property type="evidence" value="ECO:0007669"/>
    <property type="project" value="InterPro"/>
</dbReference>
<comment type="subcellular location">
    <subcellularLocation>
        <location evidence="1">Nucleus</location>
    </subcellularLocation>
</comment>
<evidence type="ECO:0000313" key="9">
    <source>
        <dbReference type="EMBL" id="NDV29755.1"/>
    </source>
</evidence>
<dbReference type="Pfam" id="PF23231">
    <property type="entry name" value="HAT_Syf1_CNRKL1_C"/>
    <property type="match status" value="1"/>
</dbReference>
<dbReference type="SMART" id="SM00386">
    <property type="entry name" value="HAT"/>
    <property type="match status" value="7"/>
</dbReference>